<proteinExistence type="predicted"/>
<dbReference type="SUPFAM" id="SSF53098">
    <property type="entry name" value="Ribonuclease H-like"/>
    <property type="match status" value="1"/>
</dbReference>
<dbReference type="InterPro" id="IPR003656">
    <property type="entry name" value="Znf_BED"/>
</dbReference>
<evidence type="ECO:0000313" key="9">
    <source>
        <dbReference type="EMBL" id="KAK3205135.1"/>
    </source>
</evidence>
<keyword evidence="3" id="KW-0862">Zinc</keyword>
<comment type="caution">
    <text evidence="9">The sequence shown here is derived from an EMBL/GenBank/DDBJ whole genome shotgun (WGS) entry which is preliminary data.</text>
</comment>
<reference evidence="9" key="1">
    <citation type="journal article" date="2023" name="Plant J.">
        <title>Genome sequences and population genomics provide insights into the demographic history, inbreeding, and mutation load of two 'living fossil' tree species of Dipteronia.</title>
        <authorList>
            <person name="Feng Y."/>
            <person name="Comes H.P."/>
            <person name="Chen J."/>
            <person name="Zhu S."/>
            <person name="Lu R."/>
            <person name="Zhang X."/>
            <person name="Li P."/>
            <person name="Qiu J."/>
            <person name="Olsen K.M."/>
            <person name="Qiu Y."/>
        </authorList>
    </citation>
    <scope>NUCLEOTIDE SEQUENCE</scope>
    <source>
        <strain evidence="9">NBL</strain>
    </source>
</reference>
<dbReference type="AlphaFoldDB" id="A0AAE0E2H9"/>
<keyword evidence="2 6" id="KW-0863">Zinc-finger</keyword>
<accession>A0AAE0E2H9</accession>
<keyword evidence="4" id="KW-0805">Transcription regulation</keyword>
<feature type="compositionally biased region" description="Acidic residues" evidence="7">
    <location>
        <begin position="16"/>
        <end position="26"/>
    </location>
</feature>
<organism evidence="9 10">
    <name type="scientific">Dipteronia sinensis</name>
    <dbReference type="NCBI Taxonomy" id="43782"/>
    <lineage>
        <taxon>Eukaryota</taxon>
        <taxon>Viridiplantae</taxon>
        <taxon>Streptophyta</taxon>
        <taxon>Embryophyta</taxon>
        <taxon>Tracheophyta</taxon>
        <taxon>Spermatophyta</taxon>
        <taxon>Magnoliopsida</taxon>
        <taxon>eudicotyledons</taxon>
        <taxon>Gunneridae</taxon>
        <taxon>Pentapetalae</taxon>
        <taxon>rosids</taxon>
        <taxon>malvids</taxon>
        <taxon>Sapindales</taxon>
        <taxon>Sapindaceae</taxon>
        <taxon>Hippocastanoideae</taxon>
        <taxon>Acereae</taxon>
        <taxon>Dipteronia</taxon>
    </lineage>
</organism>
<dbReference type="PROSITE" id="PS50808">
    <property type="entry name" value="ZF_BED"/>
    <property type="match status" value="1"/>
</dbReference>
<dbReference type="InterPro" id="IPR012337">
    <property type="entry name" value="RNaseH-like_sf"/>
</dbReference>
<evidence type="ECO:0000256" key="3">
    <source>
        <dbReference type="ARBA" id="ARBA00022833"/>
    </source>
</evidence>
<dbReference type="Proteomes" id="UP001281410">
    <property type="component" value="Unassembled WGS sequence"/>
</dbReference>
<keyword evidence="1" id="KW-0479">Metal-binding</keyword>
<evidence type="ECO:0000256" key="6">
    <source>
        <dbReference type="PROSITE-ProRule" id="PRU00027"/>
    </source>
</evidence>
<evidence type="ECO:0000256" key="5">
    <source>
        <dbReference type="ARBA" id="ARBA00023163"/>
    </source>
</evidence>
<protein>
    <recommendedName>
        <fullName evidence="8">BED-type domain-containing protein</fullName>
    </recommendedName>
</protein>
<dbReference type="GO" id="GO:0003677">
    <property type="term" value="F:DNA binding"/>
    <property type="evidence" value="ECO:0007669"/>
    <property type="project" value="InterPro"/>
</dbReference>
<sequence>MDSNEVDKGHFPFESESMEEENDADTQVENTGGDTGKGKNVVQSMPSRKRKETSKVWKVFMKLPRGKDGRLRCKCKGCSKTYLCESTHGIGNMIRHMESCTKLAHHDIRRMLLNKGSQGDMVVSNRRDPQVVRDIISVVIVTHDLPFKFVEWSWIRRLIEYLCDDVTLVSRNTAKVDVVKLFSREKQKIKTMLENTPGRICLTYDLWTLINTDRFLCLTTHFLNGNWVLQKNVLNFCIMLPPHDGVSLAHKINTLLCEWGIEKKIFSITLDDASSNKSFFDLLKSQLNLKKALVCNGEFLHIRCYAHIVNLIAQDGLKEIDEVVLKIRECITYIRGSQVRKQTFLGCCKNVSLDSKMGLKQDVPTRWNSTYLMLQSALYYRRPWYSLELSDNNFKHFKGVYMQFLRGVNIAGLH</sequence>
<dbReference type="PANTHER" id="PTHR46481">
    <property type="entry name" value="ZINC FINGER BED DOMAIN-CONTAINING PROTEIN 4"/>
    <property type="match status" value="1"/>
</dbReference>
<dbReference type="GO" id="GO:0008270">
    <property type="term" value="F:zinc ion binding"/>
    <property type="evidence" value="ECO:0007669"/>
    <property type="project" value="UniProtKB-KW"/>
</dbReference>
<dbReference type="SMART" id="SM00614">
    <property type="entry name" value="ZnF_BED"/>
    <property type="match status" value="1"/>
</dbReference>
<keyword evidence="5" id="KW-0804">Transcription</keyword>
<name>A0AAE0E2H9_9ROSI</name>
<gene>
    <name evidence="9" type="ORF">Dsin_019181</name>
</gene>
<evidence type="ECO:0000256" key="7">
    <source>
        <dbReference type="SAM" id="MobiDB-lite"/>
    </source>
</evidence>
<feature type="compositionally biased region" description="Basic and acidic residues" evidence="7">
    <location>
        <begin position="1"/>
        <end position="13"/>
    </location>
</feature>
<evidence type="ECO:0000256" key="4">
    <source>
        <dbReference type="ARBA" id="ARBA00023015"/>
    </source>
</evidence>
<dbReference type="InterPro" id="IPR052035">
    <property type="entry name" value="ZnF_BED_domain_contain"/>
</dbReference>
<keyword evidence="10" id="KW-1185">Reference proteome</keyword>
<feature type="region of interest" description="Disordered" evidence="7">
    <location>
        <begin position="1"/>
        <end position="52"/>
    </location>
</feature>
<evidence type="ECO:0000259" key="8">
    <source>
        <dbReference type="PROSITE" id="PS50808"/>
    </source>
</evidence>
<evidence type="ECO:0000256" key="2">
    <source>
        <dbReference type="ARBA" id="ARBA00022771"/>
    </source>
</evidence>
<evidence type="ECO:0000313" key="10">
    <source>
        <dbReference type="Proteomes" id="UP001281410"/>
    </source>
</evidence>
<feature type="domain" description="BED-type" evidence="8">
    <location>
        <begin position="51"/>
        <end position="112"/>
    </location>
</feature>
<dbReference type="PANTHER" id="PTHR46481:SF6">
    <property type="entry name" value="ZINC FINGER BED DOMAIN-CONTAINING PROTEIN RICESLEEPER 2-LIKE"/>
    <property type="match status" value="1"/>
</dbReference>
<evidence type="ECO:0000256" key="1">
    <source>
        <dbReference type="ARBA" id="ARBA00022723"/>
    </source>
</evidence>
<dbReference type="EMBL" id="JANJYJ010000006">
    <property type="protein sequence ID" value="KAK3205135.1"/>
    <property type="molecule type" value="Genomic_DNA"/>
</dbReference>